<proteinExistence type="predicted"/>
<dbReference type="PANTHER" id="PTHR45662">
    <property type="entry name" value="PHOSPHATIDYLINOSITIDE PHOSPHATASE SAC1"/>
    <property type="match status" value="1"/>
</dbReference>
<evidence type="ECO:0000313" key="4">
    <source>
        <dbReference type="Proteomes" id="UP000639772"/>
    </source>
</evidence>
<dbReference type="OrthoDB" id="405996at2759"/>
<name>A0A835QU33_VANPL</name>
<dbReference type="AlphaFoldDB" id="A0A835QU33"/>
<dbReference type="PANTHER" id="PTHR45662:SF2">
    <property type="entry name" value="PHOSPHATIDYLINOSITOL-3-PHOSPHATASE SAC1"/>
    <property type="match status" value="1"/>
</dbReference>
<dbReference type="Pfam" id="PF02383">
    <property type="entry name" value="Syja_N"/>
    <property type="match status" value="1"/>
</dbReference>
<dbReference type="GO" id="GO:0043812">
    <property type="term" value="F:phosphatidylinositol-4-phosphate phosphatase activity"/>
    <property type="evidence" value="ECO:0007669"/>
    <property type="project" value="TreeGrafter"/>
</dbReference>
<dbReference type="Proteomes" id="UP000639772">
    <property type="component" value="Chromosome 7"/>
</dbReference>
<accession>A0A835QU33</accession>
<keyword evidence="1" id="KW-1133">Transmembrane helix</keyword>
<reference evidence="3 4" key="1">
    <citation type="journal article" date="2020" name="Nat. Food">
        <title>A phased Vanilla planifolia genome enables genetic improvement of flavour and production.</title>
        <authorList>
            <person name="Hasing T."/>
            <person name="Tang H."/>
            <person name="Brym M."/>
            <person name="Khazi F."/>
            <person name="Huang T."/>
            <person name="Chambers A.H."/>
        </authorList>
    </citation>
    <scope>NUCLEOTIDE SEQUENCE [LARGE SCALE GENOMIC DNA]</scope>
    <source>
        <tissue evidence="3">Leaf</tissue>
    </source>
</reference>
<dbReference type="GO" id="GO:0005783">
    <property type="term" value="C:endoplasmic reticulum"/>
    <property type="evidence" value="ECO:0007669"/>
    <property type="project" value="TreeGrafter"/>
</dbReference>
<feature type="domain" description="SAC" evidence="2">
    <location>
        <begin position="135"/>
        <end position="452"/>
    </location>
</feature>
<evidence type="ECO:0000259" key="2">
    <source>
        <dbReference type="PROSITE" id="PS50275"/>
    </source>
</evidence>
<dbReference type="EMBL" id="JADCNM010000007">
    <property type="protein sequence ID" value="KAG0474857.1"/>
    <property type="molecule type" value="Genomic_DNA"/>
</dbReference>
<feature type="transmembrane region" description="Helical" evidence="1">
    <location>
        <begin position="522"/>
        <end position="542"/>
    </location>
</feature>
<comment type="caution">
    <text evidence="3">The sequence shown here is derived from an EMBL/GenBank/DDBJ whole genome shotgun (WGS) entry which is preliminary data.</text>
</comment>
<evidence type="ECO:0000256" key="1">
    <source>
        <dbReference type="SAM" id="Phobius"/>
    </source>
</evidence>
<protein>
    <recommendedName>
        <fullName evidence="2">SAC domain-containing protein</fullName>
    </recommendedName>
</protein>
<dbReference type="PROSITE" id="PS50275">
    <property type="entry name" value="SAC"/>
    <property type="match status" value="1"/>
</dbReference>
<keyword evidence="1" id="KW-0812">Transmembrane</keyword>
<feature type="transmembrane region" description="Helical" evidence="1">
    <location>
        <begin position="68"/>
        <end position="86"/>
    </location>
</feature>
<dbReference type="GO" id="GO:0046856">
    <property type="term" value="P:phosphatidylinositol dephosphorylation"/>
    <property type="evidence" value="ECO:0007669"/>
    <property type="project" value="TreeGrafter"/>
</dbReference>
<gene>
    <name evidence="3" type="ORF">HPP92_014543</name>
</gene>
<sequence length="672" mass="76458">MMDEMEKTNSDKKLFSRMRLWEFADKYILEPLDTIVDSYLSINRGDGSMTLIGELPQCGYMQSPKVRIVYGVIGLLKLLVGAYLFVITSRECVGTYLSHPIYKVSALEIFPCNLSLNSSSIEQQKKMEAEFSNLLNAAEKTSGLYFSYDVNLTLWQTHDFFGIVTCWKHSLITNSSTFCLSFLFPLFLNGITGFHHFEAAVGTTIVDVALIARRCTRRIGTRMWRRGADLDGYVANFVETEQILQANGFTASFLQVRGSIPLLWEQIVDLTYKPPFQIVKPDEVARVAERHFLDLVKRYSSVVAVDLVNKHGGEGRLSERFAHVMQTVSNENIRYVHFDFHGICGHIHFERLSLLYEQIEDFLKNHRYFLLDVKGEKVQEQTGVVRTNCIDCLDRTNVTQSMIGRKMLESQLNQIGIFKAKMMLSVLILFFDACFKNMWANHGDDISIQYSGTPALKGDFVRCGKRTIEGIIKDGINALVRYYLNNFADGFKQDATDLLHGHYIVSTSRGLSSPAQPAGLEAFASMRLATGLVLAGVMFALLSLRQVRYGLHHMLYALFWTGLSIGLASFVRANGRMFTSRPRLFRKMNSAERAVCFPLTDDLYSFLLHSDDHAFHESNAPYLHASFLLRCLCLSPSVFWFDLTQLLQWRSGEKFFMDRCLLGHGKARTQQS</sequence>
<organism evidence="3 4">
    <name type="scientific">Vanilla planifolia</name>
    <name type="common">Vanilla</name>
    <dbReference type="NCBI Taxonomy" id="51239"/>
    <lineage>
        <taxon>Eukaryota</taxon>
        <taxon>Viridiplantae</taxon>
        <taxon>Streptophyta</taxon>
        <taxon>Embryophyta</taxon>
        <taxon>Tracheophyta</taxon>
        <taxon>Spermatophyta</taxon>
        <taxon>Magnoliopsida</taxon>
        <taxon>Liliopsida</taxon>
        <taxon>Asparagales</taxon>
        <taxon>Orchidaceae</taxon>
        <taxon>Vanilloideae</taxon>
        <taxon>Vanilleae</taxon>
        <taxon>Vanilla</taxon>
    </lineage>
</organism>
<feature type="transmembrane region" description="Helical" evidence="1">
    <location>
        <begin position="554"/>
        <end position="573"/>
    </location>
</feature>
<keyword evidence="1" id="KW-0472">Membrane</keyword>
<dbReference type="InterPro" id="IPR002013">
    <property type="entry name" value="SAC_dom"/>
</dbReference>
<evidence type="ECO:0000313" key="3">
    <source>
        <dbReference type="EMBL" id="KAG0474857.1"/>
    </source>
</evidence>